<keyword evidence="2 7" id="KW-0732">Signal</keyword>
<dbReference type="OrthoDB" id="9798191at2"/>
<keyword evidence="5" id="KW-0449">Lipoprotein</keyword>
<accession>A0A494XH03</accession>
<evidence type="ECO:0000256" key="4">
    <source>
        <dbReference type="ARBA" id="ARBA00023139"/>
    </source>
</evidence>
<evidence type="ECO:0000313" key="9">
    <source>
        <dbReference type="Proteomes" id="UP000282076"/>
    </source>
</evidence>
<proteinExistence type="predicted"/>
<dbReference type="PANTHER" id="PTHR43649">
    <property type="entry name" value="ARABINOSE-BINDING PROTEIN-RELATED"/>
    <property type="match status" value="1"/>
</dbReference>
<dbReference type="Pfam" id="PF13416">
    <property type="entry name" value="SBP_bac_8"/>
    <property type="match status" value="1"/>
</dbReference>
<keyword evidence="4" id="KW-0564">Palmitate</keyword>
<evidence type="ECO:0000256" key="1">
    <source>
        <dbReference type="ARBA" id="ARBA00022475"/>
    </source>
</evidence>
<dbReference type="Gene3D" id="3.40.190.10">
    <property type="entry name" value="Periplasmic binding protein-like II"/>
    <property type="match status" value="2"/>
</dbReference>
<evidence type="ECO:0000313" key="8">
    <source>
        <dbReference type="EMBL" id="RKP49940.1"/>
    </source>
</evidence>
<dbReference type="EMBL" id="RBZM01000008">
    <property type="protein sequence ID" value="RKP49940.1"/>
    <property type="molecule type" value="Genomic_DNA"/>
</dbReference>
<reference evidence="8 9" key="1">
    <citation type="submission" date="2018-10" db="EMBL/GenBank/DDBJ databases">
        <title>Cohnella sp. M2MS4P-1, whole genome shotgun sequence.</title>
        <authorList>
            <person name="Tuo L."/>
        </authorList>
    </citation>
    <scope>NUCLEOTIDE SEQUENCE [LARGE SCALE GENOMIC DNA]</scope>
    <source>
        <strain evidence="8 9">M2MS4P-1</strain>
    </source>
</reference>
<sequence>MNRKLLKIVTFVTMICLILALAACGSNKGNNGGNAQPSNSSESAETPAPSASQEPMKLTIIGHGSNFTTGWEAVLADAKTKGFEIQVEKLPEGSQGDDIVKTRLATKELPDILLNYSGQANIMGNGNPDELYVDLSNQAWVQNLNLDTWGSSFAYQGKVVGAPFQGSQVMAMFYNKKVFESAGVNVPTTYEEFLATCDAIAKAGKTPVFLPGKDPWTLQFSTLFSTAQKDSTEIAGKLNQNQMKFAEYQDFKAGLDVLKEIVDKGYGSKDPFAHGYDDAEKALANGDAAMFMMGAWFMTDIVKKYPDKVNDIGAFAMPIPGGKTPTVAVSPSVALYAMKGTKNQTSAEKFIEYFESIDTQNIFFGAEGGIPEITGVSKLTLTPAEMEAKAIVDAGNGFVNYQGSGLNYAGGDFPSLSADIVGGKKTPQQVLEAMDKEFVKQAKIKNDPNFK</sequence>
<feature type="signal peptide" evidence="7">
    <location>
        <begin position="1"/>
        <end position="22"/>
    </location>
</feature>
<keyword evidence="1" id="KW-1003">Cell membrane</keyword>
<feature type="compositionally biased region" description="Low complexity" evidence="6">
    <location>
        <begin position="37"/>
        <end position="53"/>
    </location>
</feature>
<dbReference type="Proteomes" id="UP000282076">
    <property type="component" value="Unassembled WGS sequence"/>
</dbReference>
<evidence type="ECO:0000256" key="5">
    <source>
        <dbReference type="ARBA" id="ARBA00023288"/>
    </source>
</evidence>
<feature type="region of interest" description="Disordered" evidence="6">
    <location>
        <begin position="31"/>
        <end position="53"/>
    </location>
</feature>
<dbReference type="RefSeq" id="WP_120978623.1">
    <property type="nucleotide sequence ID" value="NZ_RBZM01000008.1"/>
</dbReference>
<evidence type="ECO:0000256" key="6">
    <source>
        <dbReference type="SAM" id="MobiDB-lite"/>
    </source>
</evidence>
<evidence type="ECO:0000256" key="7">
    <source>
        <dbReference type="SAM" id="SignalP"/>
    </source>
</evidence>
<dbReference type="AlphaFoldDB" id="A0A494XH03"/>
<dbReference type="InterPro" id="IPR006059">
    <property type="entry name" value="SBP"/>
</dbReference>
<dbReference type="InterPro" id="IPR050490">
    <property type="entry name" value="Bact_solute-bd_prot1"/>
</dbReference>
<evidence type="ECO:0000256" key="2">
    <source>
        <dbReference type="ARBA" id="ARBA00022729"/>
    </source>
</evidence>
<comment type="caution">
    <text evidence="8">The sequence shown here is derived from an EMBL/GenBank/DDBJ whole genome shotgun (WGS) entry which is preliminary data.</text>
</comment>
<dbReference type="SUPFAM" id="SSF53850">
    <property type="entry name" value="Periplasmic binding protein-like II"/>
    <property type="match status" value="1"/>
</dbReference>
<keyword evidence="3" id="KW-0472">Membrane</keyword>
<gene>
    <name evidence="8" type="ORF">D7Z26_19135</name>
</gene>
<keyword evidence="9" id="KW-1185">Reference proteome</keyword>
<dbReference type="PANTHER" id="PTHR43649:SF33">
    <property type="entry name" value="POLYGALACTURONAN_RHAMNOGALACTURONAN-BINDING PROTEIN YTCQ"/>
    <property type="match status" value="1"/>
</dbReference>
<organism evidence="8 9">
    <name type="scientific">Cohnella endophytica</name>
    <dbReference type="NCBI Taxonomy" id="2419778"/>
    <lineage>
        <taxon>Bacteria</taxon>
        <taxon>Bacillati</taxon>
        <taxon>Bacillota</taxon>
        <taxon>Bacilli</taxon>
        <taxon>Bacillales</taxon>
        <taxon>Paenibacillaceae</taxon>
        <taxon>Cohnella</taxon>
    </lineage>
</organism>
<feature type="chain" id="PRO_5019750237" evidence="7">
    <location>
        <begin position="23"/>
        <end position="451"/>
    </location>
</feature>
<dbReference type="PROSITE" id="PS51257">
    <property type="entry name" value="PROKAR_LIPOPROTEIN"/>
    <property type="match status" value="1"/>
</dbReference>
<protein>
    <submittedName>
        <fullName evidence="8">Carbohydrate ABC transporter substrate-binding protein</fullName>
    </submittedName>
</protein>
<evidence type="ECO:0000256" key="3">
    <source>
        <dbReference type="ARBA" id="ARBA00023136"/>
    </source>
</evidence>
<name>A0A494XH03_9BACL</name>